<protein>
    <submittedName>
        <fullName evidence="2">Uncharacterized protein</fullName>
    </submittedName>
</protein>
<evidence type="ECO:0000256" key="1">
    <source>
        <dbReference type="SAM" id="Phobius"/>
    </source>
</evidence>
<accession>A0A392SIV2</accession>
<comment type="caution">
    <text evidence="2">The sequence shown here is derived from an EMBL/GenBank/DDBJ whole genome shotgun (WGS) entry which is preliminary data.</text>
</comment>
<keyword evidence="1" id="KW-1133">Transmembrane helix</keyword>
<reference evidence="2 3" key="1">
    <citation type="journal article" date="2018" name="Front. Plant Sci.">
        <title>Red Clover (Trifolium pratense) and Zigzag Clover (T. medium) - A Picture of Genomic Similarities and Differences.</title>
        <authorList>
            <person name="Dluhosova J."/>
            <person name="Istvanek J."/>
            <person name="Nedelnik J."/>
            <person name="Repkova J."/>
        </authorList>
    </citation>
    <scope>NUCLEOTIDE SEQUENCE [LARGE SCALE GENOMIC DNA]</scope>
    <source>
        <strain evidence="3">cv. 10/8</strain>
        <tissue evidence="2">Leaf</tissue>
    </source>
</reference>
<feature type="transmembrane region" description="Helical" evidence="1">
    <location>
        <begin position="12"/>
        <end position="36"/>
    </location>
</feature>
<dbReference type="EMBL" id="LXQA010392016">
    <property type="protein sequence ID" value="MCI48828.1"/>
    <property type="molecule type" value="Genomic_DNA"/>
</dbReference>
<keyword evidence="1" id="KW-0472">Membrane</keyword>
<evidence type="ECO:0000313" key="3">
    <source>
        <dbReference type="Proteomes" id="UP000265520"/>
    </source>
</evidence>
<name>A0A392SIV2_9FABA</name>
<dbReference type="AlphaFoldDB" id="A0A392SIV2"/>
<sequence>AATASLFLGDFLVAAAGAIVGALVGVEEGALAVAAVEPDTKRQFLLISTQEHL</sequence>
<dbReference type="Proteomes" id="UP000265520">
    <property type="component" value="Unassembled WGS sequence"/>
</dbReference>
<keyword evidence="1" id="KW-0812">Transmembrane</keyword>
<organism evidence="2 3">
    <name type="scientific">Trifolium medium</name>
    <dbReference type="NCBI Taxonomy" id="97028"/>
    <lineage>
        <taxon>Eukaryota</taxon>
        <taxon>Viridiplantae</taxon>
        <taxon>Streptophyta</taxon>
        <taxon>Embryophyta</taxon>
        <taxon>Tracheophyta</taxon>
        <taxon>Spermatophyta</taxon>
        <taxon>Magnoliopsida</taxon>
        <taxon>eudicotyledons</taxon>
        <taxon>Gunneridae</taxon>
        <taxon>Pentapetalae</taxon>
        <taxon>rosids</taxon>
        <taxon>fabids</taxon>
        <taxon>Fabales</taxon>
        <taxon>Fabaceae</taxon>
        <taxon>Papilionoideae</taxon>
        <taxon>50 kb inversion clade</taxon>
        <taxon>NPAAA clade</taxon>
        <taxon>Hologalegina</taxon>
        <taxon>IRL clade</taxon>
        <taxon>Trifolieae</taxon>
        <taxon>Trifolium</taxon>
    </lineage>
</organism>
<feature type="non-terminal residue" evidence="2">
    <location>
        <position position="1"/>
    </location>
</feature>
<evidence type="ECO:0000313" key="2">
    <source>
        <dbReference type="EMBL" id="MCI48828.1"/>
    </source>
</evidence>
<keyword evidence="3" id="KW-1185">Reference proteome</keyword>
<proteinExistence type="predicted"/>